<dbReference type="Proteomes" id="UP000198790">
    <property type="component" value="Unassembled WGS sequence"/>
</dbReference>
<evidence type="ECO:0000313" key="1">
    <source>
        <dbReference type="EMBL" id="SFB60944.1"/>
    </source>
</evidence>
<feature type="non-terminal residue" evidence="1">
    <location>
        <position position="57"/>
    </location>
</feature>
<accession>A0A1I1CEE6</accession>
<keyword evidence="2" id="KW-1185">Reference proteome</keyword>
<name>A0A1I1CEE6_9BACT</name>
<reference evidence="1 2" key="1">
    <citation type="submission" date="2016-10" db="EMBL/GenBank/DDBJ databases">
        <authorList>
            <person name="de Groot N.N."/>
        </authorList>
    </citation>
    <scope>NUCLEOTIDE SEQUENCE [LARGE SCALE GENOMIC DNA]</scope>
    <source>
        <strain evidence="1 2">DSM 23399</strain>
    </source>
</reference>
<sequence length="57" mass="6850">MQRFILVMFFLGWITSEGFAQKDVSNSKDHPLLSRYEGSWIKRYDYKQFESYSYPAS</sequence>
<dbReference type="AlphaFoldDB" id="A0A1I1CEE6"/>
<gene>
    <name evidence="1" type="ORF">SAMN04489723_13115</name>
</gene>
<protein>
    <submittedName>
        <fullName evidence="1">Uncharacterized protein</fullName>
    </submittedName>
</protein>
<proteinExistence type="predicted"/>
<dbReference type="EMBL" id="FOKK01000031">
    <property type="protein sequence ID" value="SFB60944.1"/>
    <property type="molecule type" value="Genomic_DNA"/>
</dbReference>
<organism evidence="1 2">
    <name type="scientific">Algoriphagus aquimarinus</name>
    <dbReference type="NCBI Taxonomy" id="237018"/>
    <lineage>
        <taxon>Bacteria</taxon>
        <taxon>Pseudomonadati</taxon>
        <taxon>Bacteroidota</taxon>
        <taxon>Cytophagia</taxon>
        <taxon>Cytophagales</taxon>
        <taxon>Cyclobacteriaceae</taxon>
        <taxon>Algoriphagus</taxon>
    </lineage>
</organism>
<evidence type="ECO:0000313" key="2">
    <source>
        <dbReference type="Proteomes" id="UP000198790"/>
    </source>
</evidence>